<dbReference type="EMBL" id="CADEPI010000077">
    <property type="protein sequence ID" value="CAB3372858.1"/>
    <property type="molecule type" value="Genomic_DNA"/>
</dbReference>
<feature type="binding site" evidence="7">
    <location>
        <position position="371"/>
    </location>
    <ligand>
        <name>Zn(2+)</name>
        <dbReference type="ChEBI" id="CHEBI:29105"/>
    </ligand>
</feature>
<feature type="binding site" evidence="7">
    <location>
        <position position="1340"/>
    </location>
    <ligand>
        <name>Zn(2+)</name>
        <dbReference type="ChEBI" id="CHEBI:29105"/>
    </ligand>
</feature>
<comment type="caution">
    <text evidence="11">The sequence shown here is derived from an EMBL/GenBank/DDBJ whole genome shotgun (WGS) entry which is preliminary data.</text>
</comment>
<organism evidence="11 12">
    <name type="scientific">Cloeon dipterum</name>
    <dbReference type="NCBI Taxonomy" id="197152"/>
    <lineage>
        <taxon>Eukaryota</taxon>
        <taxon>Metazoa</taxon>
        <taxon>Ecdysozoa</taxon>
        <taxon>Arthropoda</taxon>
        <taxon>Hexapoda</taxon>
        <taxon>Insecta</taxon>
        <taxon>Pterygota</taxon>
        <taxon>Palaeoptera</taxon>
        <taxon>Ephemeroptera</taxon>
        <taxon>Pisciforma</taxon>
        <taxon>Baetidae</taxon>
        <taxon>Cloeon</taxon>
    </lineage>
</organism>
<accession>A0A8S1CVM0</accession>
<dbReference type="GO" id="GO:0008270">
    <property type="term" value="F:zinc ion binding"/>
    <property type="evidence" value="ECO:0007669"/>
    <property type="project" value="UniProtKB-UniRule"/>
</dbReference>
<dbReference type="PANTHER" id="PTHR24379">
    <property type="entry name" value="KRAB AND ZINC FINGER DOMAIN-CONTAINING"/>
    <property type="match status" value="1"/>
</dbReference>
<feature type="domain" description="C2H2-type" evidence="9">
    <location>
        <begin position="901"/>
        <end position="929"/>
    </location>
</feature>
<feature type="binding site" evidence="7">
    <location>
        <position position="420"/>
    </location>
    <ligand>
        <name>Zn(2+)</name>
        <dbReference type="ChEBI" id="CHEBI:29105"/>
    </ligand>
</feature>
<feature type="domain" description="C2H2-type" evidence="9">
    <location>
        <begin position="982"/>
        <end position="1009"/>
    </location>
</feature>
<feature type="domain" description="C2H2-type" evidence="9">
    <location>
        <begin position="842"/>
        <end position="870"/>
    </location>
</feature>
<feature type="compositionally biased region" description="Basic residues" evidence="8">
    <location>
        <begin position="2115"/>
        <end position="2132"/>
    </location>
</feature>
<dbReference type="SMART" id="SM00355">
    <property type="entry name" value="ZnF_C2H2"/>
    <property type="match status" value="34"/>
</dbReference>
<dbReference type="InterPro" id="IPR013087">
    <property type="entry name" value="Znf_C2H2_type"/>
</dbReference>
<evidence type="ECO:0000256" key="7">
    <source>
        <dbReference type="PROSITE-ProRule" id="PRU01263"/>
    </source>
</evidence>
<feature type="domain" description="C2H2-type" evidence="9">
    <location>
        <begin position="1602"/>
        <end position="1629"/>
    </location>
</feature>
<dbReference type="PROSITE" id="PS00028">
    <property type="entry name" value="ZINC_FINGER_C2H2_1"/>
    <property type="match status" value="19"/>
</dbReference>
<dbReference type="Pfam" id="PF07776">
    <property type="entry name" value="zf-AD"/>
    <property type="match status" value="1"/>
</dbReference>
<keyword evidence="12" id="KW-1185">Reference proteome</keyword>
<evidence type="ECO:0000259" key="9">
    <source>
        <dbReference type="PROSITE" id="PS50157"/>
    </source>
</evidence>
<evidence type="ECO:0000259" key="10">
    <source>
        <dbReference type="PROSITE" id="PS51915"/>
    </source>
</evidence>
<evidence type="ECO:0000256" key="8">
    <source>
        <dbReference type="SAM" id="MobiDB-lite"/>
    </source>
</evidence>
<dbReference type="SMART" id="SM00980">
    <property type="entry name" value="THAP"/>
    <property type="match status" value="2"/>
</dbReference>
<protein>
    <recommendedName>
        <fullName evidence="13">Zinc finger protein Xfin</fullName>
    </recommendedName>
</protein>
<evidence type="ECO:0000256" key="2">
    <source>
        <dbReference type="ARBA" id="ARBA00022737"/>
    </source>
</evidence>
<dbReference type="Gene3D" id="3.40.1800.20">
    <property type="match status" value="2"/>
</dbReference>
<feature type="binding site" evidence="7">
    <location>
        <position position="1294"/>
    </location>
    <ligand>
        <name>Zn(2+)</name>
        <dbReference type="ChEBI" id="CHEBI:29105"/>
    </ligand>
</feature>
<feature type="domain" description="C2H2-type" evidence="9">
    <location>
        <begin position="658"/>
        <end position="685"/>
    </location>
</feature>
<dbReference type="Gene3D" id="3.30.160.60">
    <property type="entry name" value="Classic Zinc Finger"/>
    <property type="match status" value="12"/>
</dbReference>
<reference evidence="11 12" key="1">
    <citation type="submission" date="2020-04" db="EMBL/GenBank/DDBJ databases">
        <authorList>
            <person name="Alioto T."/>
            <person name="Alioto T."/>
            <person name="Gomez Garrido J."/>
        </authorList>
    </citation>
    <scope>NUCLEOTIDE SEQUENCE [LARGE SCALE GENOMIC DNA]</scope>
</reference>
<feature type="domain" description="ZAD" evidence="10">
    <location>
        <begin position="369"/>
        <end position="444"/>
    </location>
</feature>
<feature type="domain" description="C2H2-type" evidence="9">
    <location>
        <begin position="954"/>
        <end position="981"/>
    </location>
</feature>
<dbReference type="InterPro" id="IPR036236">
    <property type="entry name" value="Znf_C2H2_sf"/>
</dbReference>
<dbReference type="Pfam" id="PF00096">
    <property type="entry name" value="zf-C2H2"/>
    <property type="match status" value="1"/>
</dbReference>
<sequence length="2255" mass="261338">METALQRQNPFSLITGIDTDSRESPSCPECFKVFRCFKTYYCHKRKCTRKPIFPKEIEEYSCEKCGKICSTKIGLKRHNSSVHPEKPEDLRDEEIKEFGEVGDVQDSSLVLRSDEEERNVDIYVCLDCGKVCSGQTGYYRHRSKFCTFSEELSKTRRKFCESCDEVLESKTAYRRHTKICGLGLENEIALVNKSRKCHYFKCDLNQININSAGKEMRLFSIPYHSQRAFLERMNIASLAPNIPLFASLRICSNHFPDSAFDQRYRFKKLLRGSLPYDWRGAYSKEEVEEIENGMAYKSGQDILEFIKTLRAENLQREQMEISEEDVDENINSCDFKTIQPDYPTVVEIDAPIANDDSVDETLSVPPKEKICRMCGQVKEGLIGIFDAAGVDMGIPEKIAKVLPIKVCETDTLPHQVCIQCAGGIDFIYQMFDTIAETEKLLTDIYGQPEEIHTVETSQVVYIDTEERGKESGTALEATKRNAMAEKSILLEEELDIKAYSFAFENSKNPLNEVAYSPLFCTLCNSVFDNVDEYVDHHRIYHLKHLLVCTLCQTFYESIGCLREHWNRLHSRSLENMDVELGNGEIVTLKNRRGKYECKHCRKTFNERYIYRAHLADEQRKIKAQNPAMMKCNFCDEIFADTMNKTWHMMRTHEEYTPYQCSMCERKFRLKHSKDIHERAHQREGLEDKHLCNICGKLLHSKLMLRQHMRVHMDPLPCQVCGKMLVPDRLRVHMRRHKDQRPYFCTKCGASFQFAHKLKIHMHMHAESKFSCERCTFKASKKTVLNIHMRELHGVEFTSIIKCSIEGCIAVFETNRELYEHSCKEHSTTGCIQRNILPGTDGYLCRYCEMQFEAPTSYSNHIRKVHAEVTEPLFTCSVCRHETTSLIDLGIHLETHPECRRFQCQQCPLKFSTSRRRGSHEFGTHFRKKKICPECGKGVDNLQDHMNIHKGLRPYKCPTCDLDFARLYNWKLHLAVHLDHRPYKCNYCDTAFRTKVERKRHTKLHTADEIFECDSCSYACTSKPTFRKHTQKHHLQGLPAANKKRKGQASDDFQDVGITVHSIPVHSKREVLDHMNIAYYGGKIPELPSIRICSLHFPASAFDGEFEHKGVLRRKLSRRAVPYDWRTLCSKEEVERIEARTSFRKGDDILQYMDERRRGYIEGQSAPRIEHNYSKIAEEDSAPTYISRTEVELIHNMPVFRIAPGVNVEETIEYTRKIYKQNVALQAAQRSEQRNQKSFGNDDFEVVEEHIYTNNNLDESSEVFNEEDITTCSSETFPEVRNECVTPKEKICRLCGVENVTMIAIYDVLGRRLSLAEKINAALPIHVSEFDDMPSQICLQCVENVDKMFFFHKKITVTDEKLRVMFNIPDPNADSAKKDILRAVMEDVGIGDDMYDYESDDKDIEVKKEENYSDEEQEEEIDDFDVLLEVDDTNDEEIHLSAVEQNKDPAHEAEYAPLVCSTCNHTLKSPEAYVVHQKQHGIRLWHCPLCLVFYSSNIMLKHHWFQIHNRSIRNTTPHSTEVRNIMKKFSSNPTKLICKYCKASFEFVHEYRSHIMQELRIRRQTQKIRTPATIKCDYCDEMHTTVAKKQAHMQKSHTEYKPHQCSFCLRKFRVKSSMKAHEDSHREENTSLCTICGYLCSSRVLLRAHMRKHMDPIPCEICDKVMIPDRLRAHMKSHKLSRPLKCPHCPSMFRLTRHLKQHLQAHTDCRFTCNLCTYSTKRKLIMHSHMRRTHAIEMGDTLMCSLQDCGQVVSSAAQLYEHISKEHQVTEKLTNPIGQGVDSFYCRYCQGTSSTPSTYVSHLRQEHAEVENFLYTCTVCMHDCKSLSELIEHLESHPESLRYQCRQCTRKFVSSLKRLAHESMEHNREWLRCVICSEKVSFELFQDHLETHKSDDSYSTTFTDYDSYADPVKTHGSKTGSSNNWQLETFYNDESAFRVLKQKWDAEITALVEFLASNCQLVTTRPESCDKSVQCSSDSPALTVPTSCHQSTQTDSLQDSNQGQKQIYLKDVTIDCQTDLFPELSRIPDNGRSQERATTSIEKIEPIFMPSKTSTANKRQHQFYEGRIFQEGESQDTANTKRMDYSKAHRYVGVGSKNKVFEEKRNLLLSFDNGSRMKRNSGGRLKHRLQTRSKKNERDLSESSRSEISIENSSSRCSCCCNKSPNIVNSSSSSLCIDEKEYWAVSKVTHRTTTTGEDVTNFAIMRVDNIQPCPVSDKPVAGEIVMTAPLNHQCNARDVSGRGDWRFWDFISYVFK</sequence>
<keyword evidence="3 6" id="KW-0863">Zinc-finger</keyword>
<feature type="domain" description="C2H2-type" evidence="9">
    <location>
        <begin position="60"/>
        <end position="88"/>
    </location>
</feature>
<dbReference type="OrthoDB" id="3437960at2759"/>
<dbReference type="Proteomes" id="UP000494165">
    <property type="component" value="Unassembled WGS sequence"/>
</dbReference>
<evidence type="ECO:0000256" key="5">
    <source>
        <dbReference type="ARBA" id="ARBA00023125"/>
    </source>
</evidence>
<dbReference type="GO" id="GO:0003677">
    <property type="term" value="F:DNA binding"/>
    <property type="evidence" value="ECO:0007669"/>
    <property type="project" value="UniProtKB-KW"/>
</dbReference>
<evidence type="ECO:0000313" key="12">
    <source>
        <dbReference type="Proteomes" id="UP000494165"/>
    </source>
</evidence>
<evidence type="ECO:0000256" key="6">
    <source>
        <dbReference type="PROSITE-ProRule" id="PRU00042"/>
    </source>
</evidence>
<dbReference type="PROSITE" id="PS50157">
    <property type="entry name" value="ZINC_FINGER_C2H2_2"/>
    <property type="match status" value="11"/>
</dbReference>
<feature type="domain" description="C2H2-type" evidence="9">
    <location>
        <begin position="1683"/>
        <end position="1710"/>
    </location>
</feature>
<feature type="binding site" evidence="7">
    <location>
        <position position="1291"/>
    </location>
    <ligand>
        <name>Zn(2+)</name>
        <dbReference type="ChEBI" id="CHEBI:29105"/>
    </ligand>
</feature>
<keyword evidence="4 7" id="KW-0862">Zinc</keyword>
<dbReference type="InterPro" id="IPR006612">
    <property type="entry name" value="THAP_Znf"/>
</dbReference>
<proteinExistence type="predicted"/>
<evidence type="ECO:0008006" key="13">
    <source>
        <dbReference type="Google" id="ProtNLM"/>
    </source>
</evidence>
<evidence type="ECO:0000256" key="1">
    <source>
        <dbReference type="ARBA" id="ARBA00022723"/>
    </source>
</evidence>
<dbReference type="PANTHER" id="PTHR24379:SF121">
    <property type="entry name" value="C2H2-TYPE DOMAIN-CONTAINING PROTEIN"/>
    <property type="match status" value="1"/>
</dbReference>
<gene>
    <name evidence="11" type="ORF">CLODIP_2_CD01922</name>
</gene>
<feature type="domain" description="C2H2-type" evidence="9">
    <location>
        <begin position="689"/>
        <end position="716"/>
    </location>
</feature>
<evidence type="ECO:0000256" key="4">
    <source>
        <dbReference type="ARBA" id="ARBA00022833"/>
    </source>
</evidence>
<feature type="region of interest" description="Disordered" evidence="8">
    <location>
        <begin position="2112"/>
        <end position="2146"/>
    </location>
</feature>
<feature type="domain" description="ZAD" evidence="10">
    <location>
        <begin position="1289"/>
        <end position="1364"/>
    </location>
</feature>
<feature type="binding site" evidence="7">
    <location>
        <position position="1337"/>
    </location>
    <ligand>
        <name>Zn(2+)</name>
        <dbReference type="ChEBI" id="CHEBI:29105"/>
    </ligand>
</feature>
<dbReference type="GO" id="GO:0005634">
    <property type="term" value="C:nucleus"/>
    <property type="evidence" value="ECO:0007669"/>
    <property type="project" value="InterPro"/>
</dbReference>
<feature type="domain" description="C2H2-type" evidence="9">
    <location>
        <begin position="742"/>
        <end position="769"/>
    </location>
</feature>
<dbReference type="SUPFAM" id="SSF57667">
    <property type="entry name" value="beta-beta-alpha zinc fingers"/>
    <property type="match status" value="8"/>
</dbReference>
<feature type="compositionally biased region" description="Basic and acidic residues" evidence="8">
    <location>
        <begin position="2133"/>
        <end position="2144"/>
    </location>
</feature>
<keyword evidence="1 7" id="KW-0479">Metal-binding</keyword>
<evidence type="ECO:0000313" key="11">
    <source>
        <dbReference type="EMBL" id="CAB3372858.1"/>
    </source>
</evidence>
<feature type="binding site" evidence="7">
    <location>
        <position position="374"/>
    </location>
    <ligand>
        <name>Zn(2+)</name>
        <dbReference type="ChEBI" id="CHEBI:29105"/>
    </ligand>
</feature>
<dbReference type="PROSITE" id="PS51915">
    <property type="entry name" value="ZAD"/>
    <property type="match status" value="2"/>
</dbReference>
<dbReference type="InterPro" id="IPR012934">
    <property type="entry name" value="Znf_AD"/>
</dbReference>
<dbReference type="SMART" id="SM00868">
    <property type="entry name" value="zf-AD"/>
    <property type="match status" value="5"/>
</dbReference>
<feature type="domain" description="C2H2-type" evidence="9">
    <location>
        <begin position="1573"/>
        <end position="1601"/>
    </location>
</feature>
<feature type="binding site" evidence="7">
    <location>
        <position position="417"/>
    </location>
    <ligand>
        <name>Zn(2+)</name>
        <dbReference type="ChEBI" id="CHEBI:29105"/>
    </ligand>
</feature>
<name>A0A8S1CVM0_9INSE</name>
<evidence type="ECO:0000256" key="3">
    <source>
        <dbReference type="ARBA" id="ARBA00022771"/>
    </source>
</evidence>
<keyword evidence="5" id="KW-0238">DNA-binding</keyword>
<dbReference type="SUPFAM" id="SSF57716">
    <property type="entry name" value="Glucocorticoid receptor-like (DNA-binding domain)"/>
    <property type="match status" value="2"/>
</dbReference>
<keyword evidence="2" id="KW-0677">Repeat</keyword>